<dbReference type="InterPro" id="IPR036291">
    <property type="entry name" value="NAD(P)-bd_dom_sf"/>
</dbReference>
<protein>
    <submittedName>
        <fullName evidence="1">Uncharacterized protein</fullName>
    </submittedName>
</protein>
<proteinExistence type="predicted"/>
<name>A0A939RSP7_9CELL</name>
<dbReference type="SUPFAM" id="SSF51735">
    <property type="entry name" value="NAD(P)-binding Rossmann-fold domains"/>
    <property type="match status" value="1"/>
</dbReference>
<reference evidence="1" key="1">
    <citation type="submission" date="2021-03" db="EMBL/GenBank/DDBJ databases">
        <title>Actinotalea soli sp. nov., isolated from soil.</title>
        <authorList>
            <person name="Ping W."/>
            <person name="Zhang J."/>
        </authorList>
    </citation>
    <scope>NUCLEOTIDE SEQUENCE</scope>
    <source>
        <strain evidence="1">BY-33</strain>
    </source>
</reference>
<dbReference type="Proteomes" id="UP000664209">
    <property type="component" value="Unassembled WGS sequence"/>
</dbReference>
<keyword evidence="2" id="KW-1185">Reference proteome</keyword>
<dbReference type="AlphaFoldDB" id="A0A939RSP7"/>
<organism evidence="1 2">
    <name type="scientific">Actinotalea soli</name>
    <dbReference type="NCBI Taxonomy" id="2819234"/>
    <lineage>
        <taxon>Bacteria</taxon>
        <taxon>Bacillati</taxon>
        <taxon>Actinomycetota</taxon>
        <taxon>Actinomycetes</taxon>
        <taxon>Micrococcales</taxon>
        <taxon>Cellulomonadaceae</taxon>
        <taxon>Actinotalea</taxon>
    </lineage>
</organism>
<sequence length="82" mass="8392">MDVLSVLSWVATTARSGSSSVARAAQRNMPDGVRVELAGRGVLVQDVHLGAADTDMTAGSDGPKIDPGEVARASLGQARLDC</sequence>
<gene>
    <name evidence="1" type="ORF">J4G33_09705</name>
</gene>
<comment type="caution">
    <text evidence="1">The sequence shown here is derived from an EMBL/GenBank/DDBJ whole genome shotgun (WGS) entry which is preliminary data.</text>
</comment>
<dbReference type="RefSeq" id="WP_208055763.1">
    <property type="nucleotide sequence ID" value="NZ_JAGEMK010000004.1"/>
</dbReference>
<dbReference type="EMBL" id="JAGEMK010000004">
    <property type="protein sequence ID" value="MBO1752077.1"/>
    <property type="molecule type" value="Genomic_DNA"/>
</dbReference>
<evidence type="ECO:0000313" key="1">
    <source>
        <dbReference type="EMBL" id="MBO1752077.1"/>
    </source>
</evidence>
<dbReference type="Gene3D" id="3.40.50.720">
    <property type="entry name" value="NAD(P)-binding Rossmann-like Domain"/>
    <property type="match status" value="1"/>
</dbReference>
<accession>A0A939RSP7</accession>
<evidence type="ECO:0000313" key="2">
    <source>
        <dbReference type="Proteomes" id="UP000664209"/>
    </source>
</evidence>